<reference evidence="6 7" key="1">
    <citation type="journal article" date="2018" name="Sci. Rep.">
        <title>Genomic signatures of local adaptation to the degree of environmental predictability in rotifers.</title>
        <authorList>
            <person name="Franch-Gras L."/>
            <person name="Hahn C."/>
            <person name="Garcia-Roger E.M."/>
            <person name="Carmona M.J."/>
            <person name="Serra M."/>
            <person name="Gomez A."/>
        </authorList>
    </citation>
    <scope>NUCLEOTIDE SEQUENCE [LARGE SCALE GENOMIC DNA]</scope>
    <source>
        <strain evidence="6">HYR1</strain>
    </source>
</reference>
<dbReference type="Gene3D" id="1.20.1070.10">
    <property type="entry name" value="Rhodopsin 7-helix transmembrane proteins"/>
    <property type="match status" value="1"/>
</dbReference>
<evidence type="ECO:0000256" key="4">
    <source>
        <dbReference type="ARBA" id="ARBA00022729"/>
    </source>
</evidence>
<accession>A0A3M7P5K8</accession>
<feature type="transmembrane region" description="Helical" evidence="5">
    <location>
        <begin position="45"/>
        <end position="65"/>
    </location>
</feature>
<dbReference type="EMBL" id="REGN01013219">
    <property type="protein sequence ID" value="RMZ94209.1"/>
    <property type="molecule type" value="Genomic_DNA"/>
</dbReference>
<dbReference type="Gene3D" id="2.10.90.10">
    <property type="entry name" value="Cystine-knot cytokines"/>
    <property type="match status" value="1"/>
</dbReference>
<evidence type="ECO:0000256" key="2">
    <source>
        <dbReference type="ARBA" id="ARBA00007236"/>
    </source>
</evidence>
<dbReference type="AlphaFoldDB" id="A0A3M7P5K8"/>
<comment type="similarity">
    <text evidence="2">Belongs to the IL-17 family.</text>
</comment>
<dbReference type="InterPro" id="IPR029034">
    <property type="entry name" value="Cystine-knot_cytokine"/>
</dbReference>
<evidence type="ECO:0000313" key="7">
    <source>
        <dbReference type="Proteomes" id="UP000276133"/>
    </source>
</evidence>
<keyword evidence="5" id="KW-0812">Transmembrane</keyword>
<name>A0A3M7P5K8_BRAPC</name>
<feature type="transmembrane region" description="Helical" evidence="5">
    <location>
        <begin position="85"/>
        <end position="104"/>
    </location>
</feature>
<dbReference type="GO" id="GO:0005576">
    <property type="term" value="C:extracellular region"/>
    <property type="evidence" value="ECO:0007669"/>
    <property type="project" value="UniProtKB-SubCell"/>
</dbReference>
<keyword evidence="4" id="KW-0732">Signal</keyword>
<comment type="caution">
    <text evidence="6">The sequence shown here is derived from an EMBL/GenBank/DDBJ whole genome shotgun (WGS) entry which is preliminary data.</text>
</comment>
<keyword evidence="3" id="KW-0964">Secreted</keyword>
<dbReference type="SUPFAM" id="SSF57501">
    <property type="entry name" value="Cystine-knot cytokines"/>
    <property type="match status" value="1"/>
</dbReference>
<protein>
    <submittedName>
        <fullName evidence="6">Interleukin 17</fullName>
    </submittedName>
</protein>
<organism evidence="6 7">
    <name type="scientific">Brachionus plicatilis</name>
    <name type="common">Marine rotifer</name>
    <name type="synonym">Brachionus muelleri</name>
    <dbReference type="NCBI Taxonomy" id="10195"/>
    <lineage>
        <taxon>Eukaryota</taxon>
        <taxon>Metazoa</taxon>
        <taxon>Spiralia</taxon>
        <taxon>Gnathifera</taxon>
        <taxon>Rotifera</taxon>
        <taxon>Eurotatoria</taxon>
        <taxon>Monogononta</taxon>
        <taxon>Pseudotrocha</taxon>
        <taxon>Ploima</taxon>
        <taxon>Brachionidae</taxon>
        <taxon>Brachionus</taxon>
    </lineage>
</organism>
<dbReference type="Proteomes" id="UP000276133">
    <property type="component" value="Unassembled WGS sequence"/>
</dbReference>
<keyword evidence="5" id="KW-1133">Transmembrane helix</keyword>
<evidence type="ECO:0000313" key="6">
    <source>
        <dbReference type="EMBL" id="RMZ94209.1"/>
    </source>
</evidence>
<evidence type="ECO:0000256" key="3">
    <source>
        <dbReference type="ARBA" id="ARBA00022525"/>
    </source>
</evidence>
<dbReference type="SUPFAM" id="SSF81321">
    <property type="entry name" value="Family A G protein-coupled receptor-like"/>
    <property type="match status" value="1"/>
</dbReference>
<dbReference type="OrthoDB" id="10531951at2759"/>
<evidence type="ECO:0000256" key="1">
    <source>
        <dbReference type="ARBA" id="ARBA00004613"/>
    </source>
</evidence>
<dbReference type="Pfam" id="PF06083">
    <property type="entry name" value="IL17"/>
    <property type="match status" value="1"/>
</dbReference>
<feature type="transmembrane region" description="Helical" evidence="5">
    <location>
        <begin position="12"/>
        <end position="33"/>
    </location>
</feature>
<feature type="transmembrane region" description="Helical" evidence="5">
    <location>
        <begin position="249"/>
        <end position="273"/>
    </location>
</feature>
<dbReference type="GO" id="GO:0005125">
    <property type="term" value="F:cytokine activity"/>
    <property type="evidence" value="ECO:0007669"/>
    <property type="project" value="InterPro"/>
</dbReference>
<evidence type="ECO:0000256" key="5">
    <source>
        <dbReference type="SAM" id="Phobius"/>
    </source>
</evidence>
<proteinExistence type="inferred from homology"/>
<feature type="transmembrane region" description="Helical" evidence="5">
    <location>
        <begin position="125"/>
        <end position="147"/>
    </location>
</feature>
<keyword evidence="7" id="KW-1185">Reference proteome</keyword>
<comment type="subcellular location">
    <subcellularLocation>
        <location evidence="1">Secreted</location>
    </subcellularLocation>
</comment>
<feature type="transmembrane region" description="Helical" evidence="5">
    <location>
        <begin position="175"/>
        <end position="201"/>
    </location>
</feature>
<dbReference type="InterPro" id="IPR010345">
    <property type="entry name" value="IL-17_fam"/>
</dbReference>
<keyword evidence="5" id="KW-0472">Membrane</keyword>
<gene>
    <name evidence="6" type="ORF">BpHYR1_028348</name>
</gene>
<sequence length="494" mass="57245">MYLSIFVVVKEVLFNCLRVLAILTSILNIIVFLNPMLKDSTYRLLLISSVNDLVYSLMVAVLFLIRESFCVLFCSPNSQYLRCLLHIIIEDYFTSCLFMINILIELLQSFKRLFVISNKKNFQHFSMSSAMIAIFLISFTFYSPVIFLNRIGYANTTNEYIVEPTDFGHTKFGRLIPFFLSLIRLVLATLILFAINILTFVRFRKYFNRKSFLNEQNSVTNSTNLFSYGTRSGQKSSNFRMSIKASKNITLMLISISVLFSLGTMPFALYYAFRDFFEVKQEYQELPTHIRQSIALLHLKMRKFYILNALFLINFGEILCSKESVITKKSCKDPDDEYLSELLSNYSIVYTKYEQNRLKDPNKISTLDSESQTIQTKASNFLVDKSECNLLTRNASIISQASLCPWRIKKIFRASMFPKDMSQIQCTCDSCMMIGNAKIYRNVLSCQPVLKRRPVLFRSNECINGIYKWDLTVEHVGVACVCGFDYRLVPFLKI</sequence>